<evidence type="ECO:0000313" key="3">
    <source>
        <dbReference type="EMBL" id="KAG7177325.1"/>
    </source>
</evidence>
<reference evidence="3" key="1">
    <citation type="journal article" date="2021" name="Sci. Adv.">
        <title>The American lobster genome reveals insights on longevity, neural, and immune adaptations.</title>
        <authorList>
            <person name="Polinski J.M."/>
            <person name="Zimin A.V."/>
            <person name="Clark K.F."/>
            <person name="Kohn A.B."/>
            <person name="Sadowski N."/>
            <person name="Timp W."/>
            <person name="Ptitsyn A."/>
            <person name="Khanna P."/>
            <person name="Romanova D.Y."/>
            <person name="Williams P."/>
            <person name="Greenwood S.J."/>
            <person name="Moroz L.L."/>
            <person name="Walt D.R."/>
            <person name="Bodnar A.G."/>
        </authorList>
    </citation>
    <scope>NUCLEOTIDE SEQUENCE</scope>
    <source>
        <strain evidence="3">GMGI-L3</strain>
    </source>
</reference>
<dbReference type="InterPro" id="IPR048365">
    <property type="entry name" value="TNP-like_RNaseH_N"/>
</dbReference>
<proteinExistence type="predicted"/>
<evidence type="ECO:0000259" key="1">
    <source>
        <dbReference type="Pfam" id="PF12017"/>
    </source>
</evidence>
<accession>A0A8J5NC81</accession>
<gene>
    <name evidence="3" type="primary">THAP9-L1</name>
    <name evidence="3" type="ORF">Hamer_G000645</name>
</gene>
<dbReference type="Proteomes" id="UP000747542">
    <property type="component" value="Unassembled WGS sequence"/>
</dbReference>
<organism evidence="3 4">
    <name type="scientific">Homarus americanus</name>
    <name type="common">American lobster</name>
    <dbReference type="NCBI Taxonomy" id="6706"/>
    <lineage>
        <taxon>Eukaryota</taxon>
        <taxon>Metazoa</taxon>
        <taxon>Ecdysozoa</taxon>
        <taxon>Arthropoda</taxon>
        <taxon>Crustacea</taxon>
        <taxon>Multicrustacea</taxon>
        <taxon>Malacostraca</taxon>
        <taxon>Eumalacostraca</taxon>
        <taxon>Eucarida</taxon>
        <taxon>Decapoda</taxon>
        <taxon>Pleocyemata</taxon>
        <taxon>Astacidea</taxon>
        <taxon>Nephropoidea</taxon>
        <taxon>Nephropidae</taxon>
        <taxon>Homarus</taxon>
    </lineage>
</organism>
<protein>
    <submittedName>
        <fullName evidence="3">DNA transposase THAP9-like 1</fullName>
    </submittedName>
</protein>
<comment type="caution">
    <text evidence="3">The sequence shown here is derived from an EMBL/GenBank/DDBJ whole genome shotgun (WGS) entry which is preliminary data.</text>
</comment>
<keyword evidence="4" id="KW-1185">Reference proteome</keyword>
<evidence type="ECO:0000313" key="4">
    <source>
        <dbReference type="Proteomes" id="UP000747542"/>
    </source>
</evidence>
<feature type="domain" description="THAP9-like helix-turn-helix" evidence="1">
    <location>
        <begin position="5"/>
        <end position="59"/>
    </location>
</feature>
<evidence type="ECO:0000259" key="2">
    <source>
        <dbReference type="Pfam" id="PF21787"/>
    </source>
</evidence>
<feature type="domain" description="Transposable element P transposase-like RNase H" evidence="2">
    <location>
        <begin position="66"/>
        <end position="134"/>
    </location>
</feature>
<dbReference type="Pfam" id="PF21787">
    <property type="entry name" value="TNP-like_RNaseH_N"/>
    <property type="match status" value="1"/>
</dbReference>
<dbReference type="EMBL" id="JAHLQT010002534">
    <property type="protein sequence ID" value="KAG7177325.1"/>
    <property type="molecule type" value="Genomic_DNA"/>
</dbReference>
<name>A0A8J5NC81_HOMAM</name>
<dbReference type="InterPro" id="IPR021896">
    <property type="entry name" value="THAP9-like_HTH"/>
</dbReference>
<dbReference type="AlphaFoldDB" id="A0A8J5NC81"/>
<dbReference type="Pfam" id="PF12017">
    <property type="entry name" value="Tnp_P_element"/>
    <property type="match status" value="1"/>
</dbReference>
<sequence>MDLVKKQIAKNSGKPVHAQYAPALRSFALTLNFYSPQANKFIRKTFDTCLPHPRTLEKWYSAVEVKPGFTEASFSALKQVKKSTDETSGNIFSLVMDEMAVRQHVEWDDIIYHGLIDIGTELDDDCLPVAKKALTQVYF</sequence>